<protein>
    <submittedName>
        <fullName evidence="1">Uncharacterized protein</fullName>
    </submittedName>
</protein>
<reference evidence="1 2" key="1">
    <citation type="submission" date="2018-11" db="EMBL/GenBank/DDBJ databases">
        <authorList>
            <consortium name="Pathogen Informatics"/>
        </authorList>
    </citation>
    <scope>NUCLEOTIDE SEQUENCE [LARGE SCALE GENOMIC DNA]</scope>
    <source>
        <strain evidence="1 2">Egypt</strain>
    </source>
</reference>
<keyword evidence="2" id="KW-1185">Reference proteome</keyword>
<dbReference type="AlphaFoldDB" id="A0A3P8I836"/>
<sequence length="68" mass="7836">MQLPREKIAERAVASSAQLNARIKYVQDMILLKNYFDTCQFRDSTSLAEFLFASENSVSTYSTFMRCV</sequence>
<gene>
    <name evidence="1" type="ORF">ECPE_LOCUS14796</name>
</gene>
<name>A0A3P8I836_9TREM</name>
<organism evidence="1 2">
    <name type="scientific">Echinostoma caproni</name>
    <dbReference type="NCBI Taxonomy" id="27848"/>
    <lineage>
        <taxon>Eukaryota</taxon>
        <taxon>Metazoa</taxon>
        <taxon>Spiralia</taxon>
        <taxon>Lophotrochozoa</taxon>
        <taxon>Platyhelminthes</taxon>
        <taxon>Trematoda</taxon>
        <taxon>Digenea</taxon>
        <taxon>Plagiorchiida</taxon>
        <taxon>Echinostomata</taxon>
        <taxon>Echinostomatoidea</taxon>
        <taxon>Echinostomatidae</taxon>
        <taxon>Echinostoma</taxon>
    </lineage>
</organism>
<accession>A0A3P8I836</accession>
<evidence type="ECO:0000313" key="1">
    <source>
        <dbReference type="EMBL" id="VDP92068.1"/>
    </source>
</evidence>
<dbReference type="Proteomes" id="UP000272942">
    <property type="component" value="Unassembled WGS sequence"/>
</dbReference>
<dbReference type="EMBL" id="UZAN01058556">
    <property type="protein sequence ID" value="VDP92068.1"/>
    <property type="molecule type" value="Genomic_DNA"/>
</dbReference>
<evidence type="ECO:0000313" key="2">
    <source>
        <dbReference type="Proteomes" id="UP000272942"/>
    </source>
</evidence>
<proteinExistence type="predicted"/>
<dbReference type="OrthoDB" id="567788at2759"/>